<proteinExistence type="inferred from homology"/>
<dbReference type="Pfam" id="PF00348">
    <property type="entry name" value="polyprenyl_synt"/>
    <property type="match status" value="1"/>
</dbReference>
<evidence type="ECO:0008006" key="8">
    <source>
        <dbReference type="Google" id="ProtNLM"/>
    </source>
</evidence>
<dbReference type="InterPro" id="IPR008949">
    <property type="entry name" value="Isoprenoid_synthase_dom_sf"/>
</dbReference>
<dbReference type="GO" id="GO:0008299">
    <property type="term" value="P:isoprenoid biosynthetic process"/>
    <property type="evidence" value="ECO:0007669"/>
    <property type="project" value="InterPro"/>
</dbReference>
<dbReference type="GO" id="GO:0046872">
    <property type="term" value="F:metal ion binding"/>
    <property type="evidence" value="ECO:0007669"/>
    <property type="project" value="UniProtKB-KW"/>
</dbReference>
<accession>X1RR23</accession>
<evidence type="ECO:0000256" key="3">
    <source>
        <dbReference type="ARBA" id="ARBA00022679"/>
    </source>
</evidence>
<dbReference type="GO" id="GO:0004659">
    <property type="term" value="F:prenyltransferase activity"/>
    <property type="evidence" value="ECO:0007669"/>
    <property type="project" value="InterPro"/>
</dbReference>
<comment type="caution">
    <text evidence="7">The sequence shown here is derived from an EMBL/GenBank/DDBJ whole genome shotgun (WGS) entry which is preliminary data.</text>
</comment>
<feature type="region of interest" description="Disordered" evidence="6">
    <location>
        <begin position="172"/>
        <end position="209"/>
    </location>
</feature>
<evidence type="ECO:0000313" key="7">
    <source>
        <dbReference type="EMBL" id="GAI83167.1"/>
    </source>
</evidence>
<name>X1RR23_9ZZZZ</name>
<feature type="non-terminal residue" evidence="7">
    <location>
        <position position="1"/>
    </location>
</feature>
<evidence type="ECO:0000256" key="5">
    <source>
        <dbReference type="ARBA" id="ARBA00022842"/>
    </source>
</evidence>
<comment type="similarity">
    <text evidence="2">Belongs to the FPP/GGPP synthase family.</text>
</comment>
<comment type="cofactor">
    <cofactor evidence="1">
        <name>Mg(2+)</name>
        <dbReference type="ChEBI" id="CHEBI:18420"/>
    </cofactor>
</comment>
<feature type="compositionally biased region" description="Basic and acidic residues" evidence="6">
    <location>
        <begin position="196"/>
        <end position="209"/>
    </location>
</feature>
<dbReference type="EMBL" id="BARW01008323">
    <property type="protein sequence ID" value="GAI83167.1"/>
    <property type="molecule type" value="Genomic_DNA"/>
</dbReference>
<protein>
    <recommendedName>
        <fullName evidence="8">Polyprenyl synthetase</fullName>
    </recommendedName>
</protein>
<dbReference type="SUPFAM" id="SSF48576">
    <property type="entry name" value="Terpenoid synthases"/>
    <property type="match status" value="1"/>
</dbReference>
<evidence type="ECO:0000256" key="2">
    <source>
        <dbReference type="ARBA" id="ARBA00006706"/>
    </source>
</evidence>
<keyword evidence="3" id="KW-0808">Transferase</keyword>
<evidence type="ECO:0000256" key="4">
    <source>
        <dbReference type="ARBA" id="ARBA00022723"/>
    </source>
</evidence>
<dbReference type="PANTHER" id="PTHR12001">
    <property type="entry name" value="GERANYLGERANYL PYROPHOSPHATE SYNTHASE"/>
    <property type="match status" value="1"/>
</dbReference>
<dbReference type="Gene3D" id="1.10.600.10">
    <property type="entry name" value="Farnesyl Diphosphate Synthase"/>
    <property type="match status" value="1"/>
</dbReference>
<keyword evidence="4" id="KW-0479">Metal-binding</keyword>
<dbReference type="AlphaFoldDB" id="X1RR23"/>
<dbReference type="InterPro" id="IPR000092">
    <property type="entry name" value="Polyprenyl_synt"/>
</dbReference>
<evidence type="ECO:0000256" key="1">
    <source>
        <dbReference type="ARBA" id="ARBA00001946"/>
    </source>
</evidence>
<keyword evidence="5" id="KW-0460">Magnesium</keyword>
<gene>
    <name evidence="7" type="ORF">S12H4_17098</name>
</gene>
<evidence type="ECO:0000256" key="6">
    <source>
        <dbReference type="SAM" id="MobiDB-lite"/>
    </source>
</evidence>
<organism evidence="7">
    <name type="scientific">marine sediment metagenome</name>
    <dbReference type="NCBI Taxonomy" id="412755"/>
    <lineage>
        <taxon>unclassified sequences</taxon>
        <taxon>metagenomes</taxon>
        <taxon>ecological metagenomes</taxon>
    </lineage>
</organism>
<reference evidence="7" key="1">
    <citation type="journal article" date="2014" name="Front. Microbiol.">
        <title>High frequency of phylogenetically diverse reductive dehalogenase-homologous genes in deep subseafloor sedimentary metagenomes.</title>
        <authorList>
            <person name="Kawai M."/>
            <person name="Futagami T."/>
            <person name="Toyoda A."/>
            <person name="Takaki Y."/>
            <person name="Nishi S."/>
            <person name="Hori S."/>
            <person name="Arai W."/>
            <person name="Tsubouchi T."/>
            <person name="Morono Y."/>
            <person name="Uchiyama I."/>
            <person name="Ito T."/>
            <person name="Fujiyama A."/>
            <person name="Inagaki F."/>
            <person name="Takami H."/>
        </authorList>
    </citation>
    <scope>NUCLEOTIDE SEQUENCE</scope>
    <source>
        <strain evidence="7">Expedition CK06-06</strain>
    </source>
</reference>
<dbReference type="PANTHER" id="PTHR12001:SF69">
    <property type="entry name" value="ALL TRANS-POLYPRENYL-DIPHOSPHATE SYNTHASE PDSS1"/>
    <property type="match status" value="1"/>
</dbReference>
<sequence length="209" mass="23187">EILHIATLVHDDVVDESDLRRSWPSLRRVFNNKKAVLIGDYFLAKALSNVIGLHNFRALEVLSSTAERLSSGEILQLEKALLGGMTEEVYYQMVGDKTASLFGSACELGAITASEDTTKWEALRQYGENLGIAFQIKDDLLHELLQDPQVSYFLVETRPVPPGWRCGRYSGRAPPPPAWRPEKVGHTCAGRPGEALGKRHDPRPDNPAP</sequence>